<reference evidence="5" key="1">
    <citation type="journal article" date="2021" name="Evol. Appl.">
        <title>The genome of the Pyrenean desman and the effects of bottlenecks and inbreeding on the genomic landscape of an endangered species.</title>
        <authorList>
            <person name="Escoda L."/>
            <person name="Castresana J."/>
        </authorList>
    </citation>
    <scope>NUCLEOTIDE SEQUENCE</scope>
    <source>
        <strain evidence="5">IBE-C5619</strain>
    </source>
</reference>
<dbReference type="GO" id="GO:0005524">
    <property type="term" value="F:ATP binding"/>
    <property type="evidence" value="ECO:0007669"/>
    <property type="project" value="InterPro"/>
</dbReference>
<dbReference type="AlphaFoldDB" id="A0A8J6ADF5"/>
<dbReference type="SUPFAM" id="SSF56112">
    <property type="entry name" value="Protein kinase-like (PK-like)"/>
    <property type="match status" value="1"/>
</dbReference>
<dbReference type="Pfam" id="PF13857">
    <property type="entry name" value="Ank_5"/>
    <property type="match status" value="1"/>
</dbReference>
<dbReference type="InterPro" id="IPR000719">
    <property type="entry name" value="Prot_kinase_dom"/>
</dbReference>
<proteinExistence type="predicted"/>
<sequence length="867" mass="95674">QDQLLLAEGGTALPPHPHPPDWSRKGRVGQQLPWCSLLRALGLAVWDCTYLLAMVEQRLGSLTVFTRDDFEGDWCRVASGGFSQVFQVRHKRWRTEYAIKCSPCLLPDSTSSDVNCLIEEATKMEKIRFQHIVSIYGVCKQPLGIVMEFMANGSLEKMLPAHSLCWQLKFRIIHETSLAMNFLHSIEPPLLHLDLKPGNILLDSNMHVKISDFGLSKWMEQSTRRQYIERSALRGTLSYIPPEMFLESNKAPGPTYDVYSFGIVIWELLTQKKPYSGVSMMTIIIRVAAGTRPPLQSVSSEWPDETQQMVDLMRRCWDQDPKKRPCFSGLTLGAAVTRCKRPCTKARARPPALACGYRPMEAPVTWEELLPACGLPSPRGADITVETDMLLSLLQSAVADPESEALTRKVSCKPSLRQPQEVNEEVSQELTDSDSGECWKRLLELSSATSPVPSDEELRLYENRVTPLHFLVAQGSAEQVRLLLAHEVDVDCQTACGYTPLLIAAQDQQPDLCALLLEHGADANLADEDGWAPLHFAAQNGDDRTARLLLDRGARVDAQEHEGWTPLHLAAQNNFENVARLLVSRQADPNLQEAEGKTPLHVAAYFGHVSLVKLLTSQGAELDARQRNLRTPLHLAVERGKVRAIQHLLKSGAAPDALDQSGHSPLHTAAARGKYLICKMLLRYGASLELPTRQGWTPLHLAAYKGHLEVIHLLAESHADLGASGSMDWTPLHLAARHREEVVVSALLQCGADPNVAEQSGWTPLHLAVQRGAFLSVINLLEHHADVHARNKVGWTPAHLAALSGNMAILKMLVKAGAQLNPQDGMGCTPLQLALRSHRQSIVAFLEGKDPSVAILDGAESGGQTEV</sequence>
<dbReference type="Pfam" id="PF00023">
    <property type="entry name" value="Ank"/>
    <property type="match status" value="2"/>
</dbReference>
<dbReference type="SMART" id="SM00220">
    <property type="entry name" value="S_TKc"/>
    <property type="match status" value="1"/>
</dbReference>
<dbReference type="PRINTS" id="PR01415">
    <property type="entry name" value="ANKYRIN"/>
</dbReference>
<feature type="repeat" description="ANK" evidence="3">
    <location>
        <begin position="661"/>
        <end position="693"/>
    </location>
</feature>
<dbReference type="InterPro" id="IPR008271">
    <property type="entry name" value="Ser/Thr_kinase_AS"/>
</dbReference>
<feature type="repeat" description="ANK" evidence="3">
    <location>
        <begin position="529"/>
        <end position="561"/>
    </location>
</feature>
<evidence type="ECO:0000256" key="1">
    <source>
        <dbReference type="ARBA" id="ARBA00022737"/>
    </source>
</evidence>
<comment type="caution">
    <text evidence="5">The sequence shown here is derived from an EMBL/GenBank/DDBJ whole genome shotgun (WGS) entry which is preliminary data.</text>
</comment>
<dbReference type="GO" id="GO:0005737">
    <property type="term" value="C:cytoplasm"/>
    <property type="evidence" value="ECO:0007669"/>
    <property type="project" value="TreeGrafter"/>
</dbReference>
<keyword evidence="5" id="KW-0418">Kinase</keyword>
<name>A0A8J6ADF5_GALPY</name>
<keyword evidence="1" id="KW-0677">Repeat</keyword>
<feature type="repeat" description="ANK" evidence="3">
    <location>
        <begin position="793"/>
        <end position="825"/>
    </location>
</feature>
<evidence type="ECO:0000259" key="4">
    <source>
        <dbReference type="PROSITE" id="PS50011"/>
    </source>
</evidence>
<dbReference type="PROSITE" id="PS50011">
    <property type="entry name" value="PROTEIN_KINASE_DOM"/>
    <property type="match status" value="1"/>
</dbReference>
<protein>
    <submittedName>
        <fullName evidence="5">Ankyrin repeat and protein kinase domain-containing protein 1</fullName>
    </submittedName>
</protein>
<dbReference type="Gene3D" id="1.10.510.10">
    <property type="entry name" value="Transferase(Phosphotransferase) domain 1"/>
    <property type="match status" value="1"/>
</dbReference>
<dbReference type="InterPro" id="IPR002110">
    <property type="entry name" value="Ankyrin_rpt"/>
</dbReference>
<feature type="non-terminal residue" evidence="5">
    <location>
        <position position="867"/>
    </location>
</feature>
<dbReference type="Pfam" id="PF07714">
    <property type="entry name" value="PK_Tyr_Ser-Thr"/>
    <property type="match status" value="1"/>
</dbReference>
<dbReference type="InterPro" id="IPR036770">
    <property type="entry name" value="Ankyrin_rpt-contain_sf"/>
</dbReference>
<feature type="repeat" description="ANK" evidence="3">
    <location>
        <begin position="760"/>
        <end position="792"/>
    </location>
</feature>
<dbReference type="SUPFAM" id="SSF48403">
    <property type="entry name" value="Ankyrin repeat"/>
    <property type="match status" value="1"/>
</dbReference>
<dbReference type="SMART" id="SM00248">
    <property type="entry name" value="ANK"/>
    <property type="match status" value="12"/>
</dbReference>
<dbReference type="Pfam" id="PF12796">
    <property type="entry name" value="Ank_2"/>
    <property type="match status" value="3"/>
</dbReference>
<organism evidence="5 6">
    <name type="scientific">Galemys pyrenaicus</name>
    <name type="common">Iberian desman</name>
    <name type="synonym">Pyrenean desman</name>
    <dbReference type="NCBI Taxonomy" id="202257"/>
    <lineage>
        <taxon>Eukaryota</taxon>
        <taxon>Metazoa</taxon>
        <taxon>Chordata</taxon>
        <taxon>Craniata</taxon>
        <taxon>Vertebrata</taxon>
        <taxon>Euteleostomi</taxon>
        <taxon>Mammalia</taxon>
        <taxon>Eutheria</taxon>
        <taxon>Laurasiatheria</taxon>
        <taxon>Eulipotyphla</taxon>
        <taxon>Talpidae</taxon>
        <taxon>Galemys</taxon>
    </lineage>
</organism>
<feature type="repeat" description="ANK" evidence="3">
    <location>
        <begin position="694"/>
        <end position="726"/>
    </location>
</feature>
<dbReference type="Gene3D" id="1.25.40.20">
    <property type="entry name" value="Ankyrin repeat-containing domain"/>
    <property type="match status" value="5"/>
</dbReference>
<evidence type="ECO:0000256" key="2">
    <source>
        <dbReference type="ARBA" id="ARBA00023043"/>
    </source>
</evidence>
<feature type="repeat" description="ANK" evidence="3">
    <location>
        <begin position="727"/>
        <end position="759"/>
    </location>
</feature>
<evidence type="ECO:0000313" key="5">
    <source>
        <dbReference type="EMBL" id="KAG8518988.1"/>
    </source>
</evidence>
<feature type="repeat" description="ANK" evidence="3">
    <location>
        <begin position="496"/>
        <end position="528"/>
    </location>
</feature>
<keyword evidence="6" id="KW-1185">Reference proteome</keyword>
<keyword evidence="5" id="KW-0808">Transferase</keyword>
<dbReference type="PANTHER" id="PTHR24198">
    <property type="entry name" value="ANKYRIN REPEAT AND PROTEIN KINASE DOMAIN-CONTAINING PROTEIN"/>
    <property type="match status" value="1"/>
</dbReference>
<dbReference type="PROSITE" id="PS00108">
    <property type="entry name" value="PROTEIN_KINASE_ST"/>
    <property type="match status" value="1"/>
</dbReference>
<dbReference type="Proteomes" id="UP000700334">
    <property type="component" value="Unassembled WGS sequence"/>
</dbReference>
<feature type="domain" description="Protein kinase" evidence="4">
    <location>
        <begin position="71"/>
        <end position="336"/>
    </location>
</feature>
<dbReference type="GO" id="GO:0010564">
    <property type="term" value="P:regulation of cell cycle process"/>
    <property type="evidence" value="ECO:0007669"/>
    <property type="project" value="TreeGrafter"/>
</dbReference>
<dbReference type="EMBL" id="JAGFMF010011614">
    <property type="protein sequence ID" value="KAG8518988.1"/>
    <property type="molecule type" value="Genomic_DNA"/>
</dbReference>
<dbReference type="OrthoDB" id="195446at2759"/>
<evidence type="ECO:0000256" key="3">
    <source>
        <dbReference type="PROSITE-ProRule" id="PRU00023"/>
    </source>
</evidence>
<dbReference type="PROSITE" id="PS50088">
    <property type="entry name" value="ANK_REPEAT"/>
    <property type="match status" value="11"/>
</dbReference>
<evidence type="ECO:0000313" key="6">
    <source>
        <dbReference type="Proteomes" id="UP000700334"/>
    </source>
</evidence>
<dbReference type="PROSITE" id="PS50297">
    <property type="entry name" value="ANK_REP_REGION"/>
    <property type="match status" value="11"/>
</dbReference>
<dbReference type="InterPro" id="IPR011009">
    <property type="entry name" value="Kinase-like_dom_sf"/>
</dbReference>
<dbReference type="InterPro" id="IPR001245">
    <property type="entry name" value="Ser-Thr/Tyr_kinase_cat_dom"/>
</dbReference>
<feature type="repeat" description="ANK" evidence="3">
    <location>
        <begin position="628"/>
        <end position="660"/>
    </location>
</feature>
<feature type="repeat" description="ANK" evidence="3">
    <location>
        <begin position="595"/>
        <end position="627"/>
    </location>
</feature>
<gene>
    <name evidence="5" type="ORF">J0S82_005813</name>
</gene>
<feature type="repeat" description="ANK" evidence="3">
    <location>
        <begin position="463"/>
        <end position="495"/>
    </location>
</feature>
<accession>A0A8J6ADF5</accession>
<feature type="repeat" description="ANK" evidence="3">
    <location>
        <begin position="562"/>
        <end position="594"/>
    </location>
</feature>
<dbReference type="GO" id="GO:0004672">
    <property type="term" value="F:protein kinase activity"/>
    <property type="evidence" value="ECO:0007669"/>
    <property type="project" value="InterPro"/>
</dbReference>
<dbReference type="PANTHER" id="PTHR24198:SF175">
    <property type="entry name" value="ANKYRIN REPEAT AND PROTEIN KINASE DOMAIN-CONTAINING PROTEIN 1"/>
    <property type="match status" value="1"/>
</dbReference>
<keyword evidence="2 3" id="KW-0040">ANK repeat</keyword>